<sequence length="275" mass="28913">MRLVRTTLSAAAIWAAFSPGPACGSGYSIYEQGAAALGMAGAATASVGDASALFFNPAAMTRLEGTRIYVGGSVLNPVTSFAGVDPYPGFGVTEEMKRQTFVPPTLYATHRYSSGWAVGAGLNSPFGLGTEWKKPDSFTGRYISTKAELRALNGNLSGAYAFNSKWSVAAGASALFSKVRLENRIMAVYPGGGGEQVDVARTKLESDYKPGYGWNTALSFAPGKQWQLGAYYRSKVVVDVDDGSAEFRQIPTGDPQFDAAVAAGLPPDQTVSTVL</sequence>
<dbReference type="EMBL" id="VBOT01000177">
    <property type="protein sequence ID" value="TMQ47546.1"/>
    <property type="molecule type" value="Genomic_DNA"/>
</dbReference>
<gene>
    <name evidence="9" type="ORF">E6K73_13495</name>
</gene>
<dbReference type="InterPro" id="IPR005017">
    <property type="entry name" value="OMPP1/FadL/TodX"/>
</dbReference>
<dbReference type="GO" id="GO:0009279">
    <property type="term" value="C:cell outer membrane"/>
    <property type="evidence" value="ECO:0007669"/>
    <property type="project" value="UniProtKB-SubCell"/>
</dbReference>
<evidence type="ECO:0000256" key="7">
    <source>
        <dbReference type="ARBA" id="ARBA00023237"/>
    </source>
</evidence>
<evidence type="ECO:0008006" key="11">
    <source>
        <dbReference type="Google" id="ProtNLM"/>
    </source>
</evidence>
<feature type="non-terminal residue" evidence="9">
    <location>
        <position position="275"/>
    </location>
</feature>
<keyword evidence="6" id="KW-0472">Membrane</keyword>
<accession>A0A538S891</accession>
<keyword evidence="5 8" id="KW-0732">Signal</keyword>
<feature type="signal peptide" evidence="8">
    <location>
        <begin position="1"/>
        <end position="24"/>
    </location>
</feature>
<reference evidence="9 10" key="1">
    <citation type="journal article" date="2019" name="Nat. Microbiol.">
        <title>Mediterranean grassland soil C-N compound turnover is dependent on rainfall and depth, and is mediated by genomically divergent microorganisms.</title>
        <authorList>
            <person name="Diamond S."/>
            <person name="Andeer P.F."/>
            <person name="Li Z."/>
            <person name="Crits-Christoph A."/>
            <person name="Burstein D."/>
            <person name="Anantharaman K."/>
            <person name="Lane K.R."/>
            <person name="Thomas B.C."/>
            <person name="Pan C."/>
            <person name="Northen T.R."/>
            <person name="Banfield J.F."/>
        </authorList>
    </citation>
    <scope>NUCLEOTIDE SEQUENCE [LARGE SCALE GENOMIC DNA]</scope>
    <source>
        <strain evidence="9">WS_3</strain>
    </source>
</reference>
<comment type="subcellular location">
    <subcellularLocation>
        <location evidence="1">Cell outer membrane</location>
        <topology evidence="1">Multi-pass membrane protein</topology>
    </subcellularLocation>
</comment>
<dbReference type="PANTHER" id="PTHR35093:SF8">
    <property type="entry name" value="OUTER MEMBRANE PROTEIN NMB0088-RELATED"/>
    <property type="match status" value="1"/>
</dbReference>
<evidence type="ECO:0000256" key="6">
    <source>
        <dbReference type="ARBA" id="ARBA00023136"/>
    </source>
</evidence>
<dbReference type="Pfam" id="PF03349">
    <property type="entry name" value="Toluene_X"/>
    <property type="match status" value="1"/>
</dbReference>
<dbReference type="GO" id="GO:0015483">
    <property type="term" value="F:long-chain fatty acid transporting porin activity"/>
    <property type="evidence" value="ECO:0007669"/>
    <property type="project" value="TreeGrafter"/>
</dbReference>
<proteinExistence type="inferred from homology"/>
<evidence type="ECO:0000256" key="5">
    <source>
        <dbReference type="ARBA" id="ARBA00022729"/>
    </source>
</evidence>
<evidence type="ECO:0000256" key="3">
    <source>
        <dbReference type="ARBA" id="ARBA00022452"/>
    </source>
</evidence>
<comment type="similarity">
    <text evidence="2">Belongs to the OmpP1/FadL family.</text>
</comment>
<evidence type="ECO:0000256" key="8">
    <source>
        <dbReference type="SAM" id="SignalP"/>
    </source>
</evidence>
<feature type="chain" id="PRO_5021697710" description="Long-chain fatty acid transporter" evidence="8">
    <location>
        <begin position="25"/>
        <end position="275"/>
    </location>
</feature>
<organism evidence="9 10">
    <name type="scientific">Eiseniibacteriota bacterium</name>
    <dbReference type="NCBI Taxonomy" id="2212470"/>
    <lineage>
        <taxon>Bacteria</taxon>
        <taxon>Candidatus Eiseniibacteriota</taxon>
    </lineage>
</organism>
<dbReference type="Proteomes" id="UP000320184">
    <property type="component" value="Unassembled WGS sequence"/>
</dbReference>
<dbReference type="PANTHER" id="PTHR35093">
    <property type="entry name" value="OUTER MEMBRANE PROTEIN NMB0088-RELATED"/>
    <property type="match status" value="1"/>
</dbReference>
<keyword evidence="3" id="KW-1134">Transmembrane beta strand</keyword>
<evidence type="ECO:0000256" key="4">
    <source>
        <dbReference type="ARBA" id="ARBA00022692"/>
    </source>
</evidence>
<evidence type="ECO:0000313" key="10">
    <source>
        <dbReference type="Proteomes" id="UP000320184"/>
    </source>
</evidence>
<keyword evidence="4" id="KW-0812">Transmembrane</keyword>
<dbReference type="AlphaFoldDB" id="A0A538S891"/>
<dbReference type="Gene3D" id="2.40.160.60">
    <property type="entry name" value="Outer membrane protein transport protein (OMPP1/FadL/TodX)"/>
    <property type="match status" value="1"/>
</dbReference>
<evidence type="ECO:0000256" key="1">
    <source>
        <dbReference type="ARBA" id="ARBA00004571"/>
    </source>
</evidence>
<protein>
    <recommendedName>
        <fullName evidence="11">Long-chain fatty acid transporter</fullName>
    </recommendedName>
</protein>
<keyword evidence="7" id="KW-0998">Cell outer membrane</keyword>
<name>A0A538S891_UNCEI</name>
<comment type="caution">
    <text evidence="9">The sequence shown here is derived from an EMBL/GenBank/DDBJ whole genome shotgun (WGS) entry which is preliminary data.</text>
</comment>
<evidence type="ECO:0000256" key="2">
    <source>
        <dbReference type="ARBA" id="ARBA00008163"/>
    </source>
</evidence>
<dbReference type="SUPFAM" id="SSF56935">
    <property type="entry name" value="Porins"/>
    <property type="match status" value="1"/>
</dbReference>
<evidence type="ECO:0000313" key="9">
    <source>
        <dbReference type="EMBL" id="TMQ47546.1"/>
    </source>
</evidence>